<dbReference type="Pfam" id="PF00270">
    <property type="entry name" value="DEAD"/>
    <property type="match status" value="1"/>
</dbReference>
<dbReference type="SMART" id="SM00490">
    <property type="entry name" value="HELICc"/>
    <property type="match status" value="1"/>
</dbReference>
<dbReference type="InterPro" id="IPR014001">
    <property type="entry name" value="Helicase_ATP-bd"/>
</dbReference>
<dbReference type="FunFam" id="3.40.50.300:FF:000575">
    <property type="entry name" value="ATP-dependent helicase hrpA"/>
    <property type="match status" value="1"/>
</dbReference>
<protein>
    <submittedName>
        <fullName evidence="7">ATP-dependent RNA helicase HrpA</fullName>
        <ecNumber evidence="7">3.6.4.13</ecNumber>
    </submittedName>
</protein>
<dbReference type="GO" id="GO:0003723">
    <property type="term" value="F:RNA binding"/>
    <property type="evidence" value="ECO:0007669"/>
    <property type="project" value="TreeGrafter"/>
</dbReference>
<dbReference type="PANTHER" id="PTHR18934:SF99">
    <property type="entry name" value="ATP-DEPENDENT RNA HELICASE DHX37-RELATED"/>
    <property type="match status" value="1"/>
</dbReference>
<evidence type="ECO:0000256" key="4">
    <source>
        <dbReference type="ARBA" id="ARBA00022840"/>
    </source>
</evidence>
<dbReference type="Proteomes" id="UP000477680">
    <property type="component" value="Chromosome"/>
</dbReference>
<dbReference type="EC" id="3.6.4.13" evidence="7"/>
<keyword evidence="3 7" id="KW-0347">Helicase</keyword>
<name>A0A6C0U8R6_9GAMM</name>
<dbReference type="GO" id="GO:0003724">
    <property type="term" value="F:RNA helicase activity"/>
    <property type="evidence" value="ECO:0007669"/>
    <property type="project" value="UniProtKB-EC"/>
</dbReference>
<evidence type="ECO:0000256" key="1">
    <source>
        <dbReference type="ARBA" id="ARBA00022741"/>
    </source>
</evidence>
<dbReference type="KEGG" id="kim:G3T16_00805"/>
<evidence type="ECO:0000259" key="6">
    <source>
        <dbReference type="PROSITE" id="PS51194"/>
    </source>
</evidence>
<dbReference type="InterPro" id="IPR011709">
    <property type="entry name" value="DEAD-box_helicase_OB_fold"/>
</dbReference>
<dbReference type="Pfam" id="PF04408">
    <property type="entry name" value="WHD_HA2"/>
    <property type="match status" value="1"/>
</dbReference>
<dbReference type="InterPro" id="IPR001650">
    <property type="entry name" value="Helicase_C-like"/>
</dbReference>
<dbReference type="PROSITE" id="PS51194">
    <property type="entry name" value="HELICASE_CTER"/>
    <property type="match status" value="1"/>
</dbReference>
<dbReference type="InterPro" id="IPR007502">
    <property type="entry name" value="Helicase-assoc_dom"/>
</dbReference>
<sequence length="1255" mass="142359">MQRDVTDNRSIPDIQFPAELPVVQRREDIARAIDQHQVVIIAGETGSGKTTQIPKICLQLGRGREARIGHTQPRRLAARSVAQRIAQELNTPLGELVGYQVRFNDSVSEASAIKLMTDGILLAEIRRDRLLRQYDTLIIDEAHERSLNIDFLLGYLHQLLPQRPDLKLIITSATIDVHSFSRHFSDAPIIEVSGRSYPVETLYIDPAEDRDLGLQQQIVELVDAIETGQFGARGDVLVFLSGERDIRELAKQLRHNDRLEVLPLYARLSQAEQSRVFDLSRRRGLRVVLATNVAETSVTVPGIRFVIDPGEARISRYSFRTKVQRLPIEAISRASANQRQGRCGRLGPGVCIRLYSEADFLARPEFTDPEILRTSLAAVILQMLQLGLGEVQRFPFINPPDPRMVRDGYKLLEELGAVSARGKLTGTGKQMARLPVDPRLARMVLAGRQFGCLDEILVIAAALAIQDPRERPADKQQQADQMHARFRHPRSDFMAWLALWQYYEEQRQNLSQSQLRKLCQREFLSFLRLREWRDLHAQLRIACRQLGLPAGSGPGATAAEELPYEGIHRALLAGLLSNIAQHLEDRDYLGSRNRKLQIFPGSALGRQRPKWLVAAEIVETSRIFARGVGSIEPAWVLDTNPALLKYHYYEPRWEARKGRAMAWERVTLYGLVVADRRPVHYGPINPVEARELLIREGLIGARLPRHPAFLKHNQRLLRELEDMEARVRRRDLLADEQVLFGFYDERLPANLTTAEQLRTWLATEPAADRELRVPRELLLARDPGAGLEQQFPDRLRWEDVDYRLSYQFEPGQVGDGVSVTVPVGLLNRVPRFRFDWLVPGLLRDKCIQLVKSLPKSKRKQLVPVPDYVDRALAALEPDNIDLYAALAAQLTRLGGVSLQAGDWARDKLDPFYRMNIRVVDANGRLLTQGRDLDALIEAFRSDTRDTIATAAPARSPARQDITGWDLGTLPREWRFRQAGVDIVSWPALVDHGESVAIELSDYPGLAWLQHRLGVLRLLQLQRRQQVKYLRKQLLQGNETSLLLAGAGQQRSQLVDDMIDAAFLQLSGASAVGEASLPYTEAAFNEALQQCEGVVERAGELEGNLLNALRPLAELQPLLARYADPAWAVPLADVKQQLAALWQPGFQRDSPAQWLAQLPRYMKALRLRLERLNGQLERDVGHTEMLQRLSEPLLDACEQRAGLLLRCEAAQQYRWMLEEFRVSLFAQNLGTRVPVSEKRLREQWERVAAWLRTNPH</sequence>
<proteinExistence type="predicted"/>
<dbReference type="InterPro" id="IPR027417">
    <property type="entry name" value="P-loop_NTPase"/>
</dbReference>
<dbReference type="SMART" id="SM00487">
    <property type="entry name" value="DEXDc"/>
    <property type="match status" value="1"/>
</dbReference>
<evidence type="ECO:0000256" key="3">
    <source>
        <dbReference type="ARBA" id="ARBA00022806"/>
    </source>
</evidence>
<dbReference type="Pfam" id="PF00271">
    <property type="entry name" value="Helicase_C"/>
    <property type="match status" value="1"/>
</dbReference>
<dbReference type="InterPro" id="IPR010222">
    <property type="entry name" value="RNA_helicase_HrpA"/>
</dbReference>
<dbReference type="Gene3D" id="1.20.120.1080">
    <property type="match status" value="1"/>
</dbReference>
<dbReference type="SMART" id="SM00382">
    <property type="entry name" value="AAA"/>
    <property type="match status" value="1"/>
</dbReference>
<dbReference type="AlphaFoldDB" id="A0A6C0U8R6"/>
<evidence type="ECO:0000313" key="7">
    <source>
        <dbReference type="EMBL" id="QIB67477.1"/>
    </source>
</evidence>
<keyword evidence="1" id="KW-0547">Nucleotide-binding</keyword>
<dbReference type="SMART" id="SM00847">
    <property type="entry name" value="HA2"/>
    <property type="match status" value="1"/>
</dbReference>
<dbReference type="InterPro" id="IPR024590">
    <property type="entry name" value="HrpA_C"/>
</dbReference>
<keyword evidence="8" id="KW-1185">Reference proteome</keyword>
<dbReference type="PANTHER" id="PTHR18934">
    <property type="entry name" value="ATP-DEPENDENT RNA HELICASE"/>
    <property type="match status" value="1"/>
</dbReference>
<evidence type="ECO:0000259" key="5">
    <source>
        <dbReference type="PROSITE" id="PS51192"/>
    </source>
</evidence>
<evidence type="ECO:0000256" key="2">
    <source>
        <dbReference type="ARBA" id="ARBA00022801"/>
    </source>
</evidence>
<organism evidence="7 8">
    <name type="scientific">Kineobactrum salinum</name>
    <dbReference type="NCBI Taxonomy" id="2708301"/>
    <lineage>
        <taxon>Bacteria</taxon>
        <taxon>Pseudomonadati</taxon>
        <taxon>Pseudomonadota</taxon>
        <taxon>Gammaproteobacteria</taxon>
        <taxon>Cellvibrionales</taxon>
        <taxon>Halieaceae</taxon>
        <taxon>Kineobactrum</taxon>
    </lineage>
</organism>
<feature type="domain" description="Helicase ATP-binding" evidence="5">
    <location>
        <begin position="30"/>
        <end position="193"/>
    </location>
</feature>
<dbReference type="GO" id="GO:0005524">
    <property type="term" value="F:ATP binding"/>
    <property type="evidence" value="ECO:0007669"/>
    <property type="project" value="UniProtKB-KW"/>
</dbReference>
<dbReference type="PROSITE" id="PS51192">
    <property type="entry name" value="HELICASE_ATP_BIND_1"/>
    <property type="match status" value="1"/>
</dbReference>
<dbReference type="NCBIfam" id="TIGR01967">
    <property type="entry name" value="DEAH_box_HrpA"/>
    <property type="match status" value="1"/>
</dbReference>
<dbReference type="SUPFAM" id="SSF52540">
    <property type="entry name" value="P-loop containing nucleoside triphosphate hydrolases"/>
    <property type="match status" value="1"/>
</dbReference>
<dbReference type="GO" id="GO:0016787">
    <property type="term" value="F:hydrolase activity"/>
    <property type="evidence" value="ECO:0007669"/>
    <property type="project" value="UniProtKB-KW"/>
</dbReference>
<dbReference type="Pfam" id="PF21010">
    <property type="entry name" value="HA2_C"/>
    <property type="match status" value="1"/>
</dbReference>
<keyword evidence="2 7" id="KW-0378">Hydrolase</keyword>
<evidence type="ECO:0000313" key="8">
    <source>
        <dbReference type="Proteomes" id="UP000477680"/>
    </source>
</evidence>
<dbReference type="FunFam" id="1.20.120.1080:FF:000005">
    <property type="entry name" value="ATP-dependent helicase HrpA"/>
    <property type="match status" value="1"/>
</dbReference>
<dbReference type="EMBL" id="CP048711">
    <property type="protein sequence ID" value="QIB67477.1"/>
    <property type="molecule type" value="Genomic_DNA"/>
</dbReference>
<feature type="domain" description="Helicase C-terminal" evidence="6">
    <location>
        <begin position="217"/>
        <end position="387"/>
    </location>
</feature>
<dbReference type="InterPro" id="IPR048333">
    <property type="entry name" value="HA2_WH"/>
</dbReference>
<dbReference type="Pfam" id="PF07717">
    <property type="entry name" value="OB_NTP_bind"/>
    <property type="match status" value="1"/>
</dbReference>
<dbReference type="Pfam" id="PF11898">
    <property type="entry name" value="DUF3418"/>
    <property type="match status" value="1"/>
</dbReference>
<keyword evidence="4" id="KW-0067">ATP-binding</keyword>
<accession>A0A6C0U8R6</accession>
<dbReference type="CDD" id="cd18791">
    <property type="entry name" value="SF2_C_RHA"/>
    <property type="match status" value="1"/>
</dbReference>
<dbReference type="InterPro" id="IPR011545">
    <property type="entry name" value="DEAD/DEAH_box_helicase_dom"/>
</dbReference>
<reference evidence="7 8" key="1">
    <citation type="submission" date="2020-02" db="EMBL/GenBank/DDBJ databases">
        <title>Genome sequencing for Kineobactrum sp. M2.</title>
        <authorList>
            <person name="Park S.-J."/>
        </authorList>
    </citation>
    <scope>NUCLEOTIDE SEQUENCE [LARGE SCALE GENOMIC DNA]</scope>
    <source>
        <strain evidence="7 8">M2</strain>
    </source>
</reference>
<gene>
    <name evidence="7" type="primary">hrpA</name>
    <name evidence="7" type="ORF">G3T16_00805</name>
</gene>
<dbReference type="Gene3D" id="3.40.50.300">
    <property type="entry name" value="P-loop containing nucleotide triphosphate hydrolases"/>
    <property type="match status" value="2"/>
</dbReference>
<dbReference type="InterPro" id="IPR003593">
    <property type="entry name" value="AAA+_ATPase"/>
</dbReference>